<keyword evidence="4 6" id="KW-1133">Transmembrane helix</keyword>
<dbReference type="AlphaFoldDB" id="L0WB84"/>
<evidence type="ECO:0000256" key="5">
    <source>
        <dbReference type="ARBA" id="ARBA00023136"/>
    </source>
</evidence>
<dbReference type="PANTHER" id="PTHR12778">
    <property type="entry name" value="SOLUTE CARRIER FAMILY 33 ACETYL-COA TRANSPORTER -RELATED"/>
    <property type="match status" value="1"/>
</dbReference>
<feature type="transmembrane region" description="Helical" evidence="6">
    <location>
        <begin position="145"/>
        <end position="168"/>
    </location>
</feature>
<dbReference type="Pfam" id="PF07690">
    <property type="entry name" value="MFS_1"/>
    <property type="match status" value="1"/>
</dbReference>
<feature type="transmembrane region" description="Helical" evidence="6">
    <location>
        <begin position="418"/>
        <end position="438"/>
    </location>
</feature>
<feature type="transmembrane region" description="Helical" evidence="6">
    <location>
        <begin position="242"/>
        <end position="266"/>
    </location>
</feature>
<dbReference type="GO" id="GO:0022857">
    <property type="term" value="F:transmembrane transporter activity"/>
    <property type="evidence" value="ECO:0007669"/>
    <property type="project" value="InterPro"/>
</dbReference>
<organism evidence="8 9">
    <name type="scientific">Alcanivorax hongdengensis A-11-3</name>
    <dbReference type="NCBI Taxonomy" id="1177179"/>
    <lineage>
        <taxon>Bacteria</taxon>
        <taxon>Pseudomonadati</taxon>
        <taxon>Pseudomonadota</taxon>
        <taxon>Gammaproteobacteria</taxon>
        <taxon>Oceanospirillales</taxon>
        <taxon>Alcanivoracaceae</taxon>
        <taxon>Alcanivorax</taxon>
    </lineage>
</organism>
<dbReference type="InterPro" id="IPR004752">
    <property type="entry name" value="AmpG_permease/AT-1"/>
</dbReference>
<dbReference type="PROSITE" id="PS50850">
    <property type="entry name" value="MFS"/>
    <property type="match status" value="1"/>
</dbReference>
<feature type="transmembrane region" description="Helical" evidence="6">
    <location>
        <begin position="84"/>
        <end position="103"/>
    </location>
</feature>
<dbReference type="Gene3D" id="1.20.1250.20">
    <property type="entry name" value="MFS general substrate transporter like domains"/>
    <property type="match status" value="2"/>
</dbReference>
<evidence type="ECO:0000256" key="1">
    <source>
        <dbReference type="ARBA" id="ARBA00004141"/>
    </source>
</evidence>
<evidence type="ECO:0000313" key="9">
    <source>
        <dbReference type="Proteomes" id="UP000010164"/>
    </source>
</evidence>
<dbReference type="InterPro" id="IPR020846">
    <property type="entry name" value="MFS_dom"/>
</dbReference>
<evidence type="ECO:0000256" key="2">
    <source>
        <dbReference type="ARBA" id="ARBA00022448"/>
    </source>
</evidence>
<dbReference type="PANTHER" id="PTHR12778:SF10">
    <property type="entry name" value="MAJOR FACILITATOR SUPERFAMILY DOMAIN-CONTAINING PROTEIN 3"/>
    <property type="match status" value="1"/>
</dbReference>
<dbReference type="SUPFAM" id="SSF103473">
    <property type="entry name" value="MFS general substrate transporter"/>
    <property type="match status" value="1"/>
</dbReference>
<dbReference type="RefSeq" id="WP_008929085.1">
    <property type="nucleotide sequence ID" value="NZ_AMRJ01000013.1"/>
</dbReference>
<name>L0WB84_9GAMM</name>
<evidence type="ECO:0000256" key="4">
    <source>
        <dbReference type="ARBA" id="ARBA00022989"/>
    </source>
</evidence>
<evidence type="ECO:0000313" key="8">
    <source>
        <dbReference type="EMBL" id="EKF74231.1"/>
    </source>
</evidence>
<dbReference type="EMBL" id="AMRJ01000013">
    <property type="protein sequence ID" value="EKF74231.1"/>
    <property type="molecule type" value="Genomic_DNA"/>
</dbReference>
<dbReference type="GO" id="GO:0016020">
    <property type="term" value="C:membrane"/>
    <property type="evidence" value="ECO:0007669"/>
    <property type="project" value="UniProtKB-SubCell"/>
</dbReference>
<keyword evidence="5 6" id="KW-0472">Membrane</keyword>
<feature type="transmembrane region" description="Helical" evidence="6">
    <location>
        <begin position="109"/>
        <end position="133"/>
    </location>
</feature>
<accession>L0WB84</accession>
<comment type="caution">
    <text evidence="8">The sequence shown here is derived from an EMBL/GenBank/DDBJ whole genome shotgun (WGS) entry which is preliminary data.</text>
</comment>
<gene>
    <name evidence="8" type="ORF">A11A3_09535</name>
</gene>
<keyword evidence="9" id="KW-1185">Reference proteome</keyword>
<evidence type="ECO:0000256" key="6">
    <source>
        <dbReference type="SAM" id="Phobius"/>
    </source>
</evidence>
<evidence type="ECO:0000256" key="3">
    <source>
        <dbReference type="ARBA" id="ARBA00022692"/>
    </source>
</evidence>
<dbReference type="InterPro" id="IPR036259">
    <property type="entry name" value="MFS_trans_sf"/>
</dbReference>
<proteinExistence type="predicted"/>
<feature type="transmembrane region" description="Helical" evidence="6">
    <location>
        <begin position="278"/>
        <end position="300"/>
    </location>
</feature>
<dbReference type="Proteomes" id="UP000010164">
    <property type="component" value="Unassembled WGS sequence"/>
</dbReference>
<comment type="subcellular location">
    <subcellularLocation>
        <location evidence="1">Membrane</location>
        <topology evidence="1">Multi-pass membrane protein</topology>
    </subcellularLocation>
</comment>
<keyword evidence="3 6" id="KW-0812">Transmembrane</keyword>
<feature type="transmembrane region" description="Helical" evidence="6">
    <location>
        <begin position="174"/>
        <end position="196"/>
    </location>
</feature>
<dbReference type="OrthoDB" id="9787815at2"/>
<feature type="transmembrane region" description="Helical" evidence="6">
    <location>
        <begin position="12"/>
        <end position="36"/>
    </location>
</feature>
<dbReference type="PATRIC" id="fig|1177179.3.peg.1900"/>
<dbReference type="InterPro" id="IPR011701">
    <property type="entry name" value="MFS"/>
</dbReference>
<reference evidence="8 9" key="1">
    <citation type="journal article" date="2012" name="J. Bacteriol.">
        <title>Genome Sequence of the Alkane-Degrading Bacterium Alcanivorax hongdengensis Type Strain A-11-3.</title>
        <authorList>
            <person name="Lai Q."/>
            <person name="Shao Z."/>
        </authorList>
    </citation>
    <scope>NUCLEOTIDE SEQUENCE [LARGE SCALE GENOMIC DNA]</scope>
    <source>
        <strain evidence="8 9">A-11-3</strain>
    </source>
</reference>
<dbReference type="STRING" id="1177179.A11A3_09535"/>
<feature type="transmembrane region" description="Helical" evidence="6">
    <location>
        <begin position="307"/>
        <end position="325"/>
    </location>
</feature>
<dbReference type="eggNOG" id="COG2211">
    <property type="taxonomic scope" value="Bacteria"/>
</dbReference>
<feature type="transmembrane region" description="Helical" evidence="6">
    <location>
        <begin position="42"/>
        <end position="63"/>
    </location>
</feature>
<evidence type="ECO:0000259" key="7">
    <source>
        <dbReference type="PROSITE" id="PS50850"/>
    </source>
</evidence>
<dbReference type="NCBIfam" id="TIGR00901">
    <property type="entry name" value="2A0125"/>
    <property type="match status" value="1"/>
</dbReference>
<sequence length="449" mass="48666">MKVFRAFIDRPILVIFLLGIASGFPKGMIVSTLSAWLTDEGLSRTSLGLFGLVSLPYAVNFLWAPLVDSFKLGPLGSLLGKRRAWILLTQLLLLGLLFLLGTFDPGKQLFAVALVCVTIAFVSATQDIAIDAIRIESVPVDQQGAAASAGVVGWLLGNLFIAGISLWLTDVLDSWQQIYMVMSFAMLLGIGGTLLAREPQHKAVPAHAPDTPRLRRMELWLERSVLAPFVEFFRRNGAGMALTLLAFIFLFKIGEAFLGSMSIRFYNEIGYEWKEVFAYVKSGGMIALGLGSFLGGAVSIKLGASRGLLLAGIAMALTNLLYAWLAHIGRTDTVVLNIPLLHIQQLALDMPLMTCVILDNFTAGISTIAFVTYISDLCDRQFTATQYALLASLGNLGRTTLASGSGALVDFLGGRWELFFILTAIMAIPGLLILIWLMRRGLRPEGASG</sequence>
<keyword evidence="2" id="KW-0813">Transport</keyword>
<feature type="domain" description="Major facilitator superfamily (MFS) profile" evidence="7">
    <location>
        <begin position="11"/>
        <end position="441"/>
    </location>
</feature>
<protein>
    <submittedName>
        <fullName evidence="8">AmpG protein</fullName>
    </submittedName>
</protein>